<comment type="caution">
    <text evidence="2">The sequence shown here is derived from an EMBL/GenBank/DDBJ whole genome shotgun (WGS) entry which is preliminary data.</text>
</comment>
<dbReference type="EMBL" id="CAJNNV010008703">
    <property type="protein sequence ID" value="CAE8596552.1"/>
    <property type="molecule type" value="Genomic_DNA"/>
</dbReference>
<keyword evidence="3" id="KW-1185">Reference proteome</keyword>
<reference evidence="2" key="1">
    <citation type="submission" date="2021-02" db="EMBL/GenBank/DDBJ databases">
        <authorList>
            <person name="Dougan E. K."/>
            <person name="Rhodes N."/>
            <person name="Thang M."/>
            <person name="Chan C."/>
        </authorList>
    </citation>
    <scope>NUCLEOTIDE SEQUENCE</scope>
</reference>
<name>A0A813ECB7_POLGL</name>
<evidence type="ECO:0000256" key="1">
    <source>
        <dbReference type="SAM" id="SignalP"/>
    </source>
</evidence>
<feature type="signal peptide" evidence="1">
    <location>
        <begin position="1"/>
        <end position="34"/>
    </location>
</feature>
<gene>
    <name evidence="2" type="ORF">PGLA1383_LOCUS15014</name>
</gene>
<organism evidence="2 3">
    <name type="scientific">Polarella glacialis</name>
    <name type="common">Dinoflagellate</name>
    <dbReference type="NCBI Taxonomy" id="89957"/>
    <lineage>
        <taxon>Eukaryota</taxon>
        <taxon>Sar</taxon>
        <taxon>Alveolata</taxon>
        <taxon>Dinophyceae</taxon>
        <taxon>Suessiales</taxon>
        <taxon>Suessiaceae</taxon>
        <taxon>Polarella</taxon>
    </lineage>
</organism>
<keyword evidence="1" id="KW-0732">Signal</keyword>
<dbReference type="AlphaFoldDB" id="A0A813ECB7"/>
<evidence type="ECO:0000313" key="2">
    <source>
        <dbReference type="EMBL" id="CAE8596552.1"/>
    </source>
</evidence>
<sequence>MTFTEIGGHARSVGFLRVFLLACATACALVSGEATAPDEAPEFPAWLPRVELEDYECRRPFGQATVVDWGALREHFGELVQGSLDERSMEPLADSEWRRGVQLELVKLSALVLLRFPQALAECPLG</sequence>
<protein>
    <recommendedName>
        <fullName evidence="4">Selenoprotein O</fullName>
    </recommendedName>
</protein>
<dbReference type="Proteomes" id="UP000654075">
    <property type="component" value="Unassembled WGS sequence"/>
</dbReference>
<accession>A0A813ECB7</accession>
<evidence type="ECO:0008006" key="4">
    <source>
        <dbReference type="Google" id="ProtNLM"/>
    </source>
</evidence>
<evidence type="ECO:0000313" key="3">
    <source>
        <dbReference type="Proteomes" id="UP000654075"/>
    </source>
</evidence>
<proteinExistence type="predicted"/>
<feature type="chain" id="PRO_5032726404" description="Selenoprotein O" evidence="1">
    <location>
        <begin position="35"/>
        <end position="126"/>
    </location>
</feature>
<feature type="non-terminal residue" evidence="2">
    <location>
        <position position="126"/>
    </location>
</feature>